<protein>
    <submittedName>
        <fullName evidence="5">Uncharacterized protein</fullName>
    </submittedName>
</protein>
<dbReference type="PROSITE" id="PS50082">
    <property type="entry name" value="WD_REPEATS_2"/>
    <property type="match status" value="2"/>
</dbReference>
<evidence type="ECO:0000313" key="6">
    <source>
        <dbReference type="Proteomes" id="UP000253472"/>
    </source>
</evidence>
<accession>A0A367YA66</accession>
<keyword evidence="6" id="KW-1185">Reference proteome</keyword>
<reference evidence="5 6" key="1">
    <citation type="submission" date="2018-06" db="EMBL/GenBank/DDBJ databases">
        <title>Whole genome sequencing of Candida tropicalis (genome annotated by CSBL at Korea University).</title>
        <authorList>
            <person name="Ahn J."/>
        </authorList>
    </citation>
    <scope>NUCLEOTIDE SEQUENCE [LARGE SCALE GENOMIC DNA]</scope>
    <source>
        <strain evidence="5 6">ATCC 20962</strain>
    </source>
</reference>
<dbReference type="AlphaFoldDB" id="A0A367YA66"/>
<evidence type="ECO:0000256" key="1">
    <source>
        <dbReference type="ARBA" id="ARBA00022574"/>
    </source>
</evidence>
<dbReference type="EMBL" id="QLNQ01000025">
    <property type="protein sequence ID" value="RCK62738.1"/>
    <property type="molecule type" value="Genomic_DNA"/>
</dbReference>
<evidence type="ECO:0000256" key="2">
    <source>
        <dbReference type="ARBA" id="ARBA00022737"/>
    </source>
</evidence>
<feature type="repeat" description="WD" evidence="3">
    <location>
        <begin position="159"/>
        <end position="201"/>
    </location>
</feature>
<dbReference type="STRING" id="5486.A0A367YA66"/>
<organism evidence="5 6">
    <name type="scientific">Candida viswanathii</name>
    <dbReference type="NCBI Taxonomy" id="5486"/>
    <lineage>
        <taxon>Eukaryota</taxon>
        <taxon>Fungi</taxon>
        <taxon>Dikarya</taxon>
        <taxon>Ascomycota</taxon>
        <taxon>Saccharomycotina</taxon>
        <taxon>Pichiomycetes</taxon>
        <taxon>Debaryomycetaceae</taxon>
        <taxon>Candida/Lodderomyces clade</taxon>
        <taxon>Candida</taxon>
    </lineage>
</organism>
<name>A0A367YA66_9ASCO</name>
<feature type="repeat" description="WD" evidence="3">
    <location>
        <begin position="313"/>
        <end position="339"/>
    </location>
</feature>
<dbReference type="Pfam" id="PF00400">
    <property type="entry name" value="WD40"/>
    <property type="match status" value="2"/>
</dbReference>
<feature type="region of interest" description="Disordered" evidence="4">
    <location>
        <begin position="347"/>
        <end position="397"/>
    </location>
</feature>
<dbReference type="InterPro" id="IPR015943">
    <property type="entry name" value="WD40/YVTN_repeat-like_dom_sf"/>
</dbReference>
<dbReference type="InterPro" id="IPR036322">
    <property type="entry name" value="WD40_repeat_dom_sf"/>
</dbReference>
<gene>
    <name evidence="5" type="ORF">Cantr_08916</name>
</gene>
<dbReference type="InterPro" id="IPR019775">
    <property type="entry name" value="WD40_repeat_CS"/>
</dbReference>
<dbReference type="PANTHER" id="PTHR22889">
    <property type="entry name" value="WD REPEAT-CONTAINING PROTEIN 89"/>
    <property type="match status" value="1"/>
</dbReference>
<dbReference type="PROSITE" id="PS00678">
    <property type="entry name" value="WD_REPEATS_1"/>
    <property type="match status" value="1"/>
</dbReference>
<keyword evidence="2" id="KW-0677">Repeat</keyword>
<dbReference type="Proteomes" id="UP000253472">
    <property type="component" value="Unassembled WGS sequence"/>
</dbReference>
<dbReference type="InterPro" id="IPR039328">
    <property type="entry name" value="WDR89"/>
</dbReference>
<feature type="compositionally biased region" description="Basic residues" evidence="4">
    <location>
        <begin position="368"/>
        <end position="397"/>
    </location>
</feature>
<evidence type="ECO:0000256" key="3">
    <source>
        <dbReference type="PROSITE-ProRule" id="PRU00221"/>
    </source>
</evidence>
<keyword evidence="1 3" id="KW-0853">WD repeat</keyword>
<evidence type="ECO:0000256" key="4">
    <source>
        <dbReference type="SAM" id="MobiDB-lite"/>
    </source>
</evidence>
<dbReference type="PANTHER" id="PTHR22889:SF0">
    <property type="entry name" value="WD REPEAT-CONTAINING PROTEIN 89"/>
    <property type="match status" value="1"/>
</dbReference>
<dbReference type="PROSITE" id="PS50294">
    <property type="entry name" value="WD_REPEATS_REGION"/>
    <property type="match status" value="1"/>
</dbReference>
<evidence type="ECO:0000313" key="5">
    <source>
        <dbReference type="EMBL" id="RCK62738.1"/>
    </source>
</evidence>
<dbReference type="Gene3D" id="2.130.10.10">
    <property type="entry name" value="YVTN repeat-like/Quinoprotein amine dehydrogenase"/>
    <property type="match status" value="2"/>
</dbReference>
<dbReference type="InterPro" id="IPR001680">
    <property type="entry name" value="WD40_rpt"/>
</dbReference>
<feature type="compositionally biased region" description="Acidic residues" evidence="4">
    <location>
        <begin position="353"/>
        <end position="362"/>
    </location>
</feature>
<sequence length="397" mass="44417">MRENLGCLLGPTSSPITMSAKLIHTWSPFTSDDWILKVIQLTDDTFVASASNGSLVGYSLPDTSSSPTFQIDKAHESSINDIVKIDETTVASCSSDGIKIWDLKNQKEVAKLTNPKNSTFLSLAYKNNLLAGGTELVGVDAELHIWDVTNTSKVVRAFIDSHHDDITALEFHPTLSNYLMSGSTDGYVNIYDLNQPDEDEALHQVINYASVHSCHFVTDSRISILTHMESLMFHDLNDTNYEELVEPKFSDLGDVREKWPDTEYVIDVSPRGYAAYGANSKSSLSLLPFNPEKESFDKSKIVSFPGAHGEEVVRDLLVIPHSKKVVTCGEDGSIKLWELPHKLKSYSTKSTEDVDVAMEDADSEKSKNKSKKDKKDKKDKKEKKDKKKKKDIRFKPY</sequence>
<proteinExistence type="predicted"/>
<dbReference type="OrthoDB" id="25131at2759"/>
<dbReference type="SUPFAM" id="SSF50978">
    <property type="entry name" value="WD40 repeat-like"/>
    <property type="match status" value="1"/>
</dbReference>
<dbReference type="SMART" id="SM00320">
    <property type="entry name" value="WD40"/>
    <property type="match status" value="4"/>
</dbReference>
<comment type="caution">
    <text evidence="5">The sequence shown here is derived from an EMBL/GenBank/DDBJ whole genome shotgun (WGS) entry which is preliminary data.</text>
</comment>